<dbReference type="Pfam" id="PF06985">
    <property type="entry name" value="HET"/>
    <property type="match status" value="1"/>
</dbReference>
<feature type="region of interest" description="Disordered" evidence="1">
    <location>
        <begin position="111"/>
        <end position="143"/>
    </location>
</feature>
<dbReference type="STRING" id="158607.A0A2P5IBT7"/>
<evidence type="ECO:0000259" key="2">
    <source>
        <dbReference type="Pfam" id="PF06985"/>
    </source>
</evidence>
<dbReference type="AlphaFoldDB" id="A0A2P5IBT7"/>
<accession>A0A2P5IBT7</accession>
<gene>
    <name evidence="3" type="ORF">DHEL01_v201619</name>
</gene>
<organism evidence="3 4">
    <name type="scientific">Diaporthe helianthi</name>
    <dbReference type="NCBI Taxonomy" id="158607"/>
    <lineage>
        <taxon>Eukaryota</taxon>
        <taxon>Fungi</taxon>
        <taxon>Dikarya</taxon>
        <taxon>Ascomycota</taxon>
        <taxon>Pezizomycotina</taxon>
        <taxon>Sordariomycetes</taxon>
        <taxon>Sordariomycetidae</taxon>
        <taxon>Diaporthales</taxon>
        <taxon>Diaporthaceae</taxon>
        <taxon>Diaporthe</taxon>
    </lineage>
</organism>
<comment type="caution">
    <text evidence="3">The sequence shown here is derived from an EMBL/GenBank/DDBJ whole genome shotgun (WGS) entry which is preliminary data.</text>
</comment>
<keyword evidence="4" id="KW-1185">Reference proteome</keyword>
<feature type="region of interest" description="Disordered" evidence="1">
    <location>
        <begin position="1"/>
        <end position="27"/>
    </location>
</feature>
<dbReference type="PANTHER" id="PTHR24148:SF64">
    <property type="entry name" value="HETEROKARYON INCOMPATIBILITY DOMAIN-CONTAINING PROTEIN"/>
    <property type="match status" value="1"/>
</dbReference>
<name>A0A2P5IBT7_DIAHE</name>
<dbReference type="Pfam" id="PF26639">
    <property type="entry name" value="Het-6_barrel"/>
    <property type="match status" value="1"/>
</dbReference>
<dbReference type="EMBL" id="MAVT02000077">
    <property type="protein sequence ID" value="POS79977.1"/>
    <property type="molecule type" value="Genomic_DNA"/>
</dbReference>
<dbReference type="InterPro" id="IPR052895">
    <property type="entry name" value="HetReg/Transcr_Mod"/>
</dbReference>
<evidence type="ECO:0000256" key="1">
    <source>
        <dbReference type="SAM" id="MobiDB-lite"/>
    </source>
</evidence>
<evidence type="ECO:0000313" key="4">
    <source>
        <dbReference type="Proteomes" id="UP000094444"/>
    </source>
</evidence>
<dbReference type="Proteomes" id="UP000094444">
    <property type="component" value="Unassembled WGS sequence"/>
</dbReference>
<reference evidence="3" key="1">
    <citation type="submission" date="2017-09" db="EMBL/GenBank/DDBJ databases">
        <title>Polyketide synthases of a Diaporthe helianthi virulent isolate.</title>
        <authorList>
            <person name="Baroncelli R."/>
        </authorList>
    </citation>
    <scope>NUCLEOTIDE SEQUENCE [LARGE SCALE GENOMIC DNA]</scope>
    <source>
        <strain evidence="3">7/96</strain>
    </source>
</reference>
<evidence type="ECO:0000313" key="3">
    <source>
        <dbReference type="EMBL" id="POS79977.1"/>
    </source>
</evidence>
<feature type="region of interest" description="Disordered" evidence="1">
    <location>
        <begin position="83"/>
        <end position="102"/>
    </location>
</feature>
<sequence>MPESSGVTGMESRMSASEAGSERPAGVLLSEREIDKYKYTSLSDPSTEIRLLNILPGFNNDAIVVQIDPARLIDSESPCKPFPTQNLDNVNEPLPTGRQAYDNTSQSIIGSDKKLQSSTCEHPAASGSLSSQENIVNPAPDGSANIPHYEALSYVWGSTENRQTIHVQESEGEHRKFLVTENLAQALRHLRSTIAKRTLWIDAICINQEDMEERNTQVQRMTSIYRLAYRVVVWLGPASDSSSLAMSTIEHLGEQLEISHDGRFISPAPRAVERRWFRPEADLPYDLRTWDAVMRLFERPYFTRVWVMQELYLSNHRTIIQRGRDSMSWMNFGNAAQCLSSKQNLPSTQFRDKTVLVMQLVLHNARLPYSVLTVEVRNRDCSDERDRVYGLLGLMPKGLREMITPNYKITFDEVYRQHTVAQIEVFQRLEVLTECGPHRAIDGPSWVPNLILSHVQSNFYQSCASGISRCYVAFNNPDVAEIFGLQVGTVSSVQEREHCEFGQGIEHTKAWAHQNLDRDVYALTLCGMQVRERSHLGPLDSQVWRPTLEEWKRFCYGDAEDAGDTDQFITPFFLQVVEQCIWSRTLFIMGDGLIGLGPETMRTGDSVCVFLGCGSPIIIRQQSDGTYQVIGEAFVYALRDAYALLGPLPEPWLVQEEYLNARITYWFLNRETGEETKNDPRLGPLIGWERLDVDDVGVDDPETCLKYKNIETGEIINYDPRMSLDALKARGVELRTFALS</sequence>
<dbReference type="OrthoDB" id="4850726at2759"/>
<protein>
    <recommendedName>
        <fullName evidence="2">Heterokaryon incompatibility domain-containing protein</fullName>
    </recommendedName>
</protein>
<feature type="domain" description="Heterokaryon incompatibility" evidence="2">
    <location>
        <begin position="149"/>
        <end position="310"/>
    </location>
</feature>
<dbReference type="InterPro" id="IPR010730">
    <property type="entry name" value="HET"/>
</dbReference>
<dbReference type="PANTHER" id="PTHR24148">
    <property type="entry name" value="ANKYRIN REPEAT DOMAIN-CONTAINING PROTEIN 39 HOMOLOG-RELATED"/>
    <property type="match status" value="1"/>
</dbReference>
<dbReference type="InParanoid" id="A0A2P5IBT7"/>
<proteinExistence type="predicted"/>